<comment type="caution">
    <text evidence="1">The sequence shown here is derived from an EMBL/GenBank/DDBJ whole genome shotgun (WGS) entry which is preliminary data.</text>
</comment>
<name>A0A162RAZ2_9CRUS</name>
<organism evidence="1 2">
    <name type="scientific">Daphnia magna</name>
    <dbReference type="NCBI Taxonomy" id="35525"/>
    <lineage>
        <taxon>Eukaryota</taxon>
        <taxon>Metazoa</taxon>
        <taxon>Ecdysozoa</taxon>
        <taxon>Arthropoda</taxon>
        <taxon>Crustacea</taxon>
        <taxon>Branchiopoda</taxon>
        <taxon>Diplostraca</taxon>
        <taxon>Cladocera</taxon>
        <taxon>Anomopoda</taxon>
        <taxon>Daphniidae</taxon>
        <taxon>Daphnia</taxon>
    </lineage>
</organism>
<keyword evidence="2" id="KW-1185">Reference proteome</keyword>
<dbReference type="Proteomes" id="UP000076858">
    <property type="component" value="Unassembled WGS sequence"/>
</dbReference>
<reference evidence="1 2" key="1">
    <citation type="submission" date="2016-03" db="EMBL/GenBank/DDBJ databases">
        <title>EvidentialGene: Evidence-directed Construction of Genes on Genomes.</title>
        <authorList>
            <person name="Gilbert D.G."/>
            <person name="Choi J.-H."/>
            <person name="Mockaitis K."/>
            <person name="Colbourne J."/>
            <person name="Pfrender M."/>
        </authorList>
    </citation>
    <scope>NUCLEOTIDE SEQUENCE [LARGE SCALE GENOMIC DNA]</scope>
    <source>
        <strain evidence="1 2">Xinb3</strain>
        <tissue evidence="1">Complete organism</tissue>
    </source>
</reference>
<dbReference type="AlphaFoldDB" id="A0A162RAZ2"/>
<accession>A0A162RAZ2</accession>
<gene>
    <name evidence="1" type="ORF">APZ42_012959</name>
</gene>
<proteinExistence type="predicted"/>
<evidence type="ECO:0000313" key="2">
    <source>
        <dbReference type="Proteomes" id="UP000076858"/>
    </source>
</evidence>
<sequence length="67" mass="7922">MNGTRTYARSRQPRGRLHECGGKAKSIETVVWCRRNKKGRLKEDWDESRMKCCPFIKTQGRLQLHEC</sequence>
<evidence type="ECO:0000313" key="1">
    <source>
        <dbReference type="EMBL" id="KZS20367.1"/>
    </source>
</evidence>
<dbReference type="EMBL" id="LRGB01000205">
    <property type="protein sequence ID" value="KZS20367.1"/>
    <property type="molecule type" value="Genomic_DNA"/>
</dbReference>
<protein>
    <submittedName>
        <fullName evidence="1">Uncharacterized protein</fullName>
    </submittedName>
</protein>